<accession>G2YA84</accession>
<dbReference type="Proteomes" id="UP000008177">
    <property type="component" value="Unplaced contigs"/>
</dbReference>
<dbReference type="InParanoid" id="G2YA84"/>
<name>G2YA84_BOTF4</name>
<protein>
    <submittedName>
        <fullName evidence="1">Uncharacterized protein</fullName>
    </submittedName>
</protein>
<gene>
    <name evidence="1" type="ORF">BofuT4_uP104680.1</name>
</gene>
<organism evidence="1 2">
    <name type="scientific">Botryotinia fuckeliana (strain T4)</name>
    <name type="common">Noble rot fungus</name>
    <name type="synonym">Botrytis cinerea</name>
    <dbReference type="NCBI Taxonomy" id="999810"/>
    <lineage>
        <taxon>Eukaryota</taxon>
        <taxon>Fungi</taxon>
        <taxon>Dikarya</taxon>
        <taxon>Ascomycota</taxon>
        <taxon>Pezizomycotina</taxon>
        <taxon>Leotiomycetes</taxon>
        <taxon>Helotiales</taxon>
        <taxon>Sclerotiniaceae</taxon>
        <taxon>Botrytis</taxon>
    </lineage>
</organism>
<evidence type="ECO:0000313" key="1">
    <source>
        <dbReference type="EMBL" id="CCD34125.1"/>
    </source>
</evidence>
<dbReference type="HOGENOM" id="CLU_2527188_0_0_1"/>
<proteinExistence type="predicted"/>
<evidence type="ECO:0000313" key="2">
    <source>
        <dbReference type="Proteomes" id="UP000008177"/>
    </source>
</evidence>
<sequence length="84" mass="9403">MCSHQGKPQFFRGGFFDSSTGGLAITPAVPCPRLLWKLGVRFRNLYLRLSGSVTFWGHYSIDASLEALNFMSNNIAEIVYINCI</sequence>
<dbReference type="AlphaFoldDB" id="G2YA84"/>
<dbReference type="EMBL" id="FQ790303">
    <property type="protein sequence ID" value="CCD34125.1"/>
    <property type="molecule type" value="Genomic_DNA"/>
</dbReference>
<reference evidence="2" key="1">
    <citation type="journal article" date="2011" name="PLoS Genet.">
        <title>Genomic analysis of the necrotrophic fungal pathogens Sclerotinia sclerotiorum and Botrytis cinerea.</title>
        <authorList>
            <person name="Amselem J."/>
            <person name="Cuomo C.A."/>
            <person name="van Kan J.A."/>
            <person name="Viaud M."/>
            <person name="Benito E.P."/>
            <person name="Couloux A."/>
            <person name="Coutinho P.M."/>
            <person name="de Vries R.P."/>
            <person name="Dyer P.S."/>
            <person name="Fillinger S."/>
            <person name="Fournier E."/>
            <person name="Gout L."/>
            <person name="Hahn M."/>
            <person name="Kohn L."/>
            <person name="Lapalu N."/>
            <person name="Plummer K.M."/>
            <person name="Pradier J.M."/>
            <person name="Quevillon E."/>
            <person name="Sharon A."/>
            <person name="Simon A."/>
            <person name="ten Have A."/>
            <person name="Tudzynski B."/>
            <person name="Tudzynski P."/>
            <person name="Wincker P."/>
            <person name="Andrew M."/>
            <person name="Anthouard V."/>
            <person name="Beever R.E."/>
            <person name="Beffa R."/>
            <person name="Benoit I."/>
            <person name="Bouzid O."/>
            <person name="Brault B."/>
            <person name="Chen Z."/>
            <person name="Choquer M."/>
            <person name="Collemare J."/>
            <person name="Cotton P."/>
            <person name="Danchin E.G."/>
            <person name="Da Silva C."/>
            <person name="Gautier A."/>
            <person name="Giraud C."/>
            <person name="Giraud T."/>
            <person name="Gonzalez C."/>
            <person name="Grossetete S."/>
            <person name="Guldener U."/>
            <person name="Henrissat B."/>
            <person name="Howlett B.J."/>
            <person name="Kodira C."/>
            <person name="Kretschmer M."/>
            <person name="Lappartient A."/>
            <person name="Leroch M."/>
            <person name="Levis C."/>
            <person name="Mauceli E."/>
            <person name="Neuveglise C."/>
            <person name="Oeser B."/>
            <person name="Pearson M."/>
            <person name="Poulain J."/>
            <person name="Poussereau N."/>
            <person name="Quesneville H."/>
            <person name="Rascle C."/>
            <person name="Schumacher J."/>
            <person name="Segurens B."/>
            <person name="Sexton A."/>
            <person name="Silva E."/>
            <person name="Sirven C."/>
            <person name="Soanes D.M."/>
            <person name="Talbot N.J."/>
            <person name="Templeton M."/>
            <person name="Yandava C."/>
            <person name="Yarden O."/>
            <person name="Zeng Q."/>
            <person name="Rollins J.A."/>
            <person name="Lebrun M.H."/>
            <person name="Dickman M."/>
        </authorList>
    </citation>
    <scope>NUCLEOTIDE SEQUENCE [LARGE SCALE GENOMIC DNA]</scope>
    <source>
        <strain evidence="2">T4</strain>
    </source>
</reference>